<keyword evidence="1" id="KW-0175">Coiled coil</keyword>
<gene>
    <name evidence="3" type="ORF">AaE_010005</name>
</gene>
<dbReference type="EMBL" id="VJMI01015967">
    <property type="protein sequence ID" value="KAF0721842.1"/>
    <property type="molecule type" value="Genomic_DNA"/>
</dbReference>
<dbReference type="AlphaFoldDB" id="A0A6A5A3D9"/>
<evidence type="ECO:0000313" key="4">
    <source>
        <dbReference type="Proteomes" id="UP000469452"/>
    </source>
</evidence>
<feature type="non-terminal residue" evidence="3">
    <location>
        <position position="310"/>
    </location>
</feature>
<feature type="region of interest" description="Disordered" evidence="2">
    <location>
        <begin position="1"/>
        <end position="39"/>
    </location>
</feature>
<evidence type="ECO:0000256" key="2">
    <source>
        <dbReference type="SAM" id="MobiDB-lite"/>
    </source>
</evidence>
<dbReference type="Proteomes" id="UP000469452">
    <property type="component" value="Unassembled WGS sequence"/>
</dbReference>
<proteinExistence type="predicted"/>
<evidence type="ECO:0000256" key="1">
    <source>
        <dbReference type="SAM" id="Coils"/>
    </source>
</evidence>
<comment type="caution">
    <text evidence="3">The sequence shown here is derived from an EMBL/GenBank/DDBJ whole genome shotgun (WGS) entry which is preliminary data.</text>
</comment>
<feature type="coiled-coil region" evidence="1">
    <location>
        <begin position="187"/>
        <end position="245"/>
    </location>
</feature>
<name>A0A6A5A3D9_APHAT</name>
<dbReference type="VEuPathDB" id="FungiDB:H257_13058"/>
<protein>
    <submittedName>
        <fullName evidence="3">Uncharacterized protein</fullName>
    </submittedName>
</protein>
<accession>A0A6A5A3D9</accession>
<organism evidence="3 4">
    <name type="scientific">Aphanomyces astaci</name>
    <name type="common">Crayfish plague agent</name>
    <dbReference type="NCBI Taxonomy" id="112090"/>
    <lineage>
        <taxon>Eukaryota</taxon>
        <taxon>Sar</taxon>
        <taxon>Stramenopiles</taxon>
        <taxon>Oomycota</taxon>
        <taxon>Saprolegniomycetes</taxon>
        <taxon>Saprolegniales</taxon>
        <taxon>Verrucalvaceae</taxon>
        <taxon>Aphanomyces</taxon>
    </lineage>
</organism>
<evidence type="ECO:0000313" key="3">
    <source>
        <dbReference type="EMBL" id="KAF0721842.1"/>
    </source>
</evidence>
<reference evidence="3 4" key="1">
    <citation type="submission" date="2019-06" db="EMBL/GenBank/DDBJ databases">
        <title>Genomics analysis of Aphanomyces spp. identifies a new class of oomycete effector associated with host adaptation.</title>
        <authorList>
            <person name="Gaulin E."/>
        </authorList>
    </citation>
    <scope>NUCLEOTIDE SEQUENCE [LARGE SCALE GENOMIC DNA]</scope>
    <source>
        <strain evidence="3 4">E</strain>
    </source>
</reference>
<sequence length="310" mass="34759">MEAISEDLVDETHGGVQASSSSAASIEVTTPRGTKRSASHRRVRSIVVGGAIELNKIKKEQEVETLHSELEKQHKALEVSLEETQLAARIGQSLLLQNQQLDYEMESKLTAILEQKLQDMTLLHREMDINHTKLVRENDLLVYELSQAKITIKPLKDELAKTKDELNAAQLSALRSTADATELLTSHDTLKQRCIMLESENESLEAQLIDVCLLRGNSHENDLRIDQLVEALANTTQNYDQVQSQFDFLSDKHAETSQLWQALTIQHQAVREEASTAIQQVAVLTADVESISELLGQERQVAQDLLQKHN</sequence>